<keyword evidence="1" id="KW-0805">Transcription regulation</keyword>
<gene>
    <name evidence="5" type="ORF">VSX56_05110</name>
</gene>
<evidence type="ECO:0000256" key="2">
    <source>
        <dbReference type="ARBA" id="ARBA00023125"/>
    </source>
</evidence>
<keyword evidence="3" id="KW-0804">Transcription</keyword>
<dbReference type="PANTHER" id="PTHR46796">
    <property type="entry name" value="HTH-TYPE TRANSCRIPTIONAL ACTIVATOR RHAS-RELATED"/>
    <property type="match status" value="1"/>
</dbReference>
<dbReference type="Gene3D" id="1.10.10.60">
    <property type="entry name" value="Homeodomain-like"/>
    <property type="match status" value="1"/>
</dbReference>
<comment type="caution">
    <text evidence="5">The sequence shown here is derived from an EMBL/GenBank/DDBJ whole genome shotgun (WGS) entry which is preliminary data.</text>
</comment>
<dbReference type="PANTHER" id="PTHR46796:SF6">
    <property type="entry name" value="ARAC SUBFAMILY"/>
    <property type="match status" value="1"/>
</dbReference>
<accession>A0ABV1SE34</accession>
<protein>
    <submittedName>
        <fullName evidence="5">Helix-turn-helix domain-containing protein</fullName>
    </submittedName>
</protein>
<proteinExistence type="predicted"/>
<keyword evidence="6" id="KW-1185">Reference proteome</keyword>
<reference evidence="5 6" key="1">
    <citation type="submission" date="2024-01" db="EMBL/GenBank/DDBJ databases">
        <authorList>
            <person name="Deng Y."/>
            <person name="Su J."/>
        </authorList>
    </citation>
    <scope>NUCLEOTIDE SEQUENCE [LARGE SCALE GENOMIC DNA]</scope>
    <source>
        <strain evidence="5 6">CPCC 100088</strain>
    </source>
</reference>
<dbReference type="RefSeq" id="WP_339114594.1">
    <property type="nucleotide sequence ID" value="NZ_JAYWLC010000003.1"/>
</dbReference>
<dbReference type="InterPro" id="IPR018062">
    <property type="entry name" value="HTH_AraC-typ_CS"/>
</dbReference>
<dbReference type="Pfam" id="PF12833">
    <property type="entry name" value="HTH_18"/>
    <property type="match status" value="1"/>
</dbReference>
<dbReference type="InterPro" id="IPR009057">
    <property type="entry name" value="Homeodomain-like_sf"/>
</dbReference>
<dbReference type="InterPro" id="IPR050204">
    <property type="entry name" value="AraC_XylS_family_regulators"/>
</dbReference>
<dbReference type="EMBL" id="JAYWLC010000003">
    <property type="protein sequence ID" value="MER5171150.1"/>
    <property type="molecule type" value="Genomic_DNA"/>
</dbReference>
<dbReference type="SUPFAM" id="SSF46689">
    <property type="entry name" value="Homeodomain-like"/>
    <property type="match status" value="1"/>
</dbReference>
<evidence type="ECO:0000313" key="5">
    <source>
        <dbReference type="EMBL" id="MER5171150.1"/>
    </source>
</evidence>
<keyword evidence="2" id="KW-0238">DNA-binding</keyword>
<evidence type="ECO:0000259" key="4">
    <source>
        <dbReference type="PROSITE" id="PS01124"/>
    </source>
</evidence>
<dbReference type="Pfam" id="PF14525">
    <property type="entry name" value="AraC_binding_2"/>
    <property type="match status" value="1"/>
</dbReference>
<evidence type="ECO:0000256" key="1">
    <source>
        <dbReference type="ARBA" id="ARBA00023015"/>
    </source>
</evidence>
<dbReference type="PROSITE" id="PS01124">
    <property type="entry name" value="HTH_ARAC_FAMILY_2"/>
    <property type="match status" value="1"/>
</dbReference>
<dbReference type="InterPro" id="IPR035418">
    <property type="entry name" value="AraC-bd_2"/>
</dbReference>
<sequence length="326" mass="36053">MLSVASERKGISRIDTEGLPPKDRLPFWRDVVCQHFSPAATDLPDWFNASSFHARMTRRDLGSVGLSHVEASPQNSLRDRASLRRDPSDCFFLSYVTVGKSVLKQGGREAVQGPGEFLLYDSAQPFTYAWNGDYAGYWLRLPRHLLTNRLASAEVLTARTISASAPIGRLVGQMIEESFGLDLCGETPAARRVATSLVDLVTAAFETQTGLGADYSARHQGLLDRAKSHILVNLENNDLNIDAMVKDLGVSRRTLARLFAHEDTTPTRWLWSQRLERARMMICEADGARITEIALACGFSDISHFSRAFKAEFGITAKAMMAARAS</sequence>
<dbReference type="SMART" id="SM00342">
    <property type="entry name" value="HTH_ARAC"/>
    <property type="match status" value="1"/>
</dbReference>
<feature type="domain" description="HTH araC/xylS-type" evidence="4">
    <location>
        <begin position="224"/>
        <end position="323"/>
    </location>
</feature>
<dbReference type="InterPro" id="IPR020449">
    <property type="entry name" value="Tscrpt_reg_AraC-type_HTH"/>
</dbReference>
<organism evidence="5 6">
    <name type="scientific">Thioclava kandeliae</name>
    <dbReference type="NCBI Taxonomy" id="3070818"/>
    <lineage>
        <taxon>Bacteria</taxon>
        <taxon>Pseudomonadati</taxon>
        <taxon>Pseudomonadota</taxon>
        <taxon>Alphaproteobacteria</taxon>
        <taxon>Rhodobacterales</taxon>
        <taxon>Paracoccaceae</taxon>
        <taxon>Thioclava</taxon>
    </lineage>
</organism>
<name>A0ABV1SE34_9RHOB</name>
<dbReference type="PROSITE" id="PS00041">
    <property type="entry name" value="HTH_ARAC_FAMILY_1"/>
    <property type="match status" value="1"/>
</dbReference>
<evidence type="ECO:0000256" key="3">
    <source>
        <dbReference type="ARBA" id="ARBA00023163"/>
    </source>
</evidence>
<dbReference type="InterPro" id="IPR018060">
    <property type="entry name" value="HTH_AraC"/>
</dbReference>
<evidence type="ECO:0000313" key="6">
    <source>
        <dbReference type="Proteomes" id="UP001438953"/>
    </source>
</evidence>
<dbReference type="PRINTS" id="PR00032">
    <property type="entry name" value="HTHARAC"/>
</dbReference>
<reference evidence="5 6" key="2">
    <citation type="submission" date="2024-06" db="EMBL/GenBank/DDBJ databases">
        <title>Thioclava kandeliae sp. nov. from a rhizosphere soil sample of Kandelia candel in a mangrove.</title>
        <authorList>
            <person name="Mu T."/>
        </authorList>
    </citation>
    <scope>NUCLEOTIDE SEQUENCE [LARGE SCALE GENOMIC DNA]</scope>
    <source>
        <strain evidence="5 6">CPCC 100088</strain>
    </source>
</reference>
<dbReference type="Proteomes" id="UP001438953">
    <property type="component" value="Unassembled WGS sequence"/>
</dbReference>